<sequence>MMPNPLSPHLADDVYQFLVKNKLLRSKGIRDYVIRCRFNEMRHHLPTSVIIERLQDEYPYLQYETIRKIIYQRQEVLEEELADFGI</sequence>
<dbReference type="AlphaFoldDB" id="A0A7V1LMP8"/>
<organism evidence="1">
    <name type="scientific">Caldithrix abyssi</name>
    <dbReference type="NCBI Taxonomy" id="187145"/>
    <lineage>
        <taxon>Bacteria</taxon>
        <taxon>Pseudomonadati</taxon>
        <taxon>Calditrichota</taxon>
        <taxon>Calditrichia</taxon>
        <taxon>Calditrichales</taxon>
        <taxon>Calditrichaceae</taxon>
        <taxon>Caldithrix</taxon>
    </lineage>
</organism>
<reference evidence="1" key="1">
    <citation type="journal article" date="2020" name="mSystems">
        <title>Genome- and Community-Level Interaction Insights into Carbon Utilization and Element Cycling Functions of Hydrothermarchaeota in Hydrothermal Sediment.</title>
        <authorList>
            <person name="Zhou Z."/>
            <person name="Liu Y."/>
            <person name="Xu W."/>
            <person name="Pan J."/>
            <person name="Luo Z.H."/>
            <person name="Li M."/>
        </authorList>
    </citation>
    <scope>NUCLEOTIDE SEQUENCE [LARGE SCALE GENOMIC DNA]</scope>
    <source>
        <strain evidence="1">HyVt-456</strain>
    </source>
</reference>
<accession>A0A7V1LMP8</accession>
<protein>
    <submittedName>
        <fullName evidence="1">Uncharacterized protein</fullName>
    </submittedName>
</protein>
<proteinExistence type="predicted"/>
<dbReference type="Proteomes" id="UP000886005">
    <property type="component" value="Unassembled WGS sequence"/>
</dbReference>
<comment type="caution">
    <text evidence="1">The sequence shown here is derived from an EMBL/GenBank/DDBJ whole genome shotgun (WGS) entry which is preliminary data.</text>
</comment>
<name>A0A7V1LMP8_CALAY</name>
<evidence type="ECO:0000313" key="1">
    <source>
        <dbReference type="EMBL" id="HED10851.1"/>
    </source>
</evidence>
<gene>
    <name evidence="1" type="ORF">ENJ10_09205</name>
</gene>
<dbReference type="EMBL" id="DRLD01000256">
    <property type="protein sequence ID" value="HED10851.1"/>
    <property type="molecule type" value="Genomic_DNA"/>
</dbReference>